<reference evidence="2 3" key="1">
    <citation type="submission" date="2017-07" db="EMBL/GenBank/DDBJ databases">
        <title>An improved, manually edited Actinidia chinensis var. chinensis (kiwifruit) genome highlights the challenges associated with draft genomes and gene prediction in plants.</title>
        <authorList>
            <person name="Pilkington S."/>
            <person name="Crowhurst R."/>
            <person name="Hilario E."/>
            <person name="Nardozza S."/>
            <person name="Fraser L."/>
            <person name="Peng Y."/>
            <person name="Gunaseelan K."/>
            <person name="Simpson R."/>
            <person name="Tahir J."/>
            <person name="Deroles S."/>
            <person name="Templeton K."/>
            <person name="Luo Z."/>
            <person name="Davy M."/>
            <person name="Cheng C."/>
            <person name="Mcneilage M."/>
            <person name="Scaglione D."/>
            <person name="Liu Y."/>
            <person name="Zhang Q."/>
            <person name="Datson P."/>
            <person name="De Silva N."/>
            <person name="Gardiner S."/>
            <person name="Bassett H."/>
            <person name="Chagne D."/>
            <person name="Mccallum J."/>
            <person name="Dzierzon H."/>
            <person name="Deng C."/>
            <person name="Wang Y.-Y."/>
            <person name="Barron N."/>
            <person name="Manako K."/>
            <person name="Bowen J."/>
            <person name="Foster T."/>
            <person name="Erridge Z."/>
            <person name="Tiffin H."/>
            <person name="Waite C."/>
            <person name="Davies K."/>
            <person name="Grierson E."/>
            <person name="Laing W."/>
            <person name="Kirk R."/>
            <person name="Chen X."/>
            <person name="Wood M."/>
            <person name="Montefiori M."/>
            <person name="Brummell D."/>
            <person name="Schwinn K."/>
            <person name="Catanach A."/>
            <person name="Fullerton C."/>
            <person name="Li D."/>
            <person name="Meiyalaghan S."/>
            <person name="Nieuwenhuizen N."/>
            <person name="Read N."/>
            <person name="Prakash R."/>
            <person name="Hunter D."/>
            <person name="Zhang H."/>
            <person name="Mckenzie M."/>
            <person name="Knabel M."/>
            <person name="Harris A."/>
            <person name="Allan A."/>
            <person name="Chen A."/>
            <person name="Janssen B."/>
            <person name="Plunkett B."/>
            <person name="Dwamena C."/>
            <person name="Voogd C."/>
            <person name="Leif D."/>
            <person name="Lafferty D."/>
            <person name="Souleyre E."/>
            <person name="Varkonyi-Gasic E."/>
            <person name="Gambi F."/>
            <person name="Hanley J."/>
            <person name="Yao J.-L."/>
            <person name="Cheung J."/>
            <person name="David K."/>
            <person name="Warren B."/>
            <person name="Marsh K."/>
            <person name="Snowden K."/>
            <person name="Lin-Wang K."/>
            <person name="Brian L."/>
            <person name="Martinez-Sanchez M."/>
            <person name="Wang M."/>
            <person name="Ileperuma N."/>
            <person name="Macnee N."/>
            <person name="Campin R."/>
            <person name="Mcatee P."/>
            <person name="Drummond R."/>
            <person name="Espley R."/>
            <person name="Ireland H."/>
            <person name="Wu R."/>
            <person name="Atkinson R."/>
            <person name="Karunairetnam S."/>
            <person name="Bulley S."/>
            <person name="Chunkath S."/>
            <person name="Hanley Z."/>
            <person name="Storey R."/>
            <person name="Thrimawithana A."/>
            <person name="Thomson S."/>
            <person name="David C."/>
            <person name="Testolin R."/>
        </authorList>
    </citation>
    <scope>NUCLEOTIDE SEQUENCE [LARGE SCALE GENOMIC DNA]</scope>
    <source>
        <strain evidence="3">cv. Red5</strain>
        <tissue evidence="2">Young leaf</tissue>
    </source>
</reference>
<dbReference type="EMBL" id="NKQK01000029">
    <property type="protein sequence ID" value="PSR84706.1"/>
    <property type="molecule type" value="Genomic_DNA"/>
</dbReference>
<evidence type="ECO:0000256" key="1">
    <source>
        <dbReference type="SAM" id="MobiDB-lite"/>
    </source>
</evidence>
<accession>A0A2R6P343</accession>
<dbReference type="AlphaFoldDB" id="A0A2R6P343"/>
<proteinExistence type="predicted"/>
<evidence type="ECO:0000313" key="3">
    <source>
        <dbReference type="Proteomes" id="UP000241394"/>
    </source>
</evidence>
<gene>
    <name evidence="2" type="ORF">CEY00_Acc21830</name>
</gene>
<comment type="caution">
    <text evidence="2">The sequence shown here is derived from an EMBL/GenBank/DDBJ whole genome shotgun (WGS) entry which is preliminary data.</text>
</comment>
<dbReference type="Proteomes" id="UP000241394">
    <property type="component" value="Chromosome LG29"/>
</dbReference>
<sequence>MKRNYGVSHWRISVTKSLNQMKRIGHANGIHNMEKKSSTSSSCCFCPSSSSSSSKSKCCHKVTEFICSACMLCICCPLATAWCAIKLPCKVGLRIVQCAVHWGGCGSQKLVFAAYSSFSDIDSDTQMGKVEGGSKTMGASKSRMISRERLEE</sequence>
<evidence type="ECO:0000313" key="2">
    <source>
        <dbReference type="EMBL" id="PSR84706.1"/>
    </source>
</evidence>
<feature type="region of interest" description="Disordered" evidence="1">
    <location>
        <begin position="129"/>
        <end position="152"/>
    </location>
</feature>
<organism evidence="2 3">
    <name type="scientific">Actinidia chinensis var. chinensis</name>
    <name type="common">Chinese soft-hair kiwi</name>
    <dbReference type="NCBI Taxonomy" id="1590841"/>
    <lineage>
        <taxon>Eukaryota</taxon>
        <taxon>Viridiplantae</taxon>
        <taxon>Streptophyta</taxon>
        <taxon>Embryophyta</taxon>
        <taxon>Tracheophyta</taxon>
        <taxon>Spermatophyta</taxon>
        <taxon>Magnoliopsida</taxon>
        <taxon>eudicotyledons</taxon>
        <taxon>Gunneridae</taxon>
        <taxon>Pentapetalae</taxon>
        <taxon>asterids</taxon>
        <taxon>Ericales</taxon>
        <taxon>Actinidiaceae</taxon>
        <taxon>Actinidia</taxon>
    </lineage>
</organism>
<name>A0A2R6P343_ACTCC</name>
<dbReference type="Gramene" id="PSR84706">
    <property type="protein sequence ID" value="PSR84706"/>
    <property type="gene ID" value="CEY00_Acc21830"/>
</dbReference>
<dbReference type="STRING" id="1590841.A0A2R6P343"/>
<dbReference type="OrthoDB" id="1730397at2759"/>
<dbReference type="InParanoid" id="A0A2R6P343"/>
<protein>
    <submittedName>
        <fullName evidence="2">Phospholipid scramblase</fullName>
    </submittedName>
</protein>
<keyword evidence="3" id="KW-1185">Reference proteome</keyword>
<reference evidence="3" key="2">
    <citation type="journal article" date="2018" name="BMC Genomics">
        <title>A manually annotated Actinidia chinensis var. chinensis (kiwifruit) genome highlights the challenges associated with draft genomes and gene prediction in plants.</title>
        <authorList>
            <person name="Pilkington S.M."/>
            <person name="Crowhurst R."/>
            <person name="Hilario E."/>
            <person name="Nardozza S."/>
            <person name="Fraser L."/>
            <person name="Peng Y."/>
            <person name="Gunaseelan K."/>
            <person name="Simpson R."/>
            <person name="Tahir J."/>
            <person name="Deroles S.C."/>
            <person name="Templeton K."/>
            <person name="Luo Z."/>
            <person name="Davy M."/>
            <person name="Cheng C."/>
            <person name="McNeilage M."/>
            <person name="Scaglione D."/>
            <person name="Liu Y."/>
            <person name="Zhang Q."/>
            <person name="Datson P."/>
            <person name="De Silva N."/>
            <person name="Gardiner S.E."/>
            <person name="Bassett H."/>
            <person name="Chagne D."/>
            <person name="McCallum J."/>
            <person name="Dzierzon H."/>
            <person name="Deng C."/>
            <person name="Wang Y.Y."/>
            <person name="Barron L."/>
            <person name="Manako K."/>
            <person name="Bowen J."/>
            <person name="Foster T.M."/>
            <person name="Erridge Z.A."/>
            <person name="Tiffin H."/>
            <person name="Waite C.N."/>
            <person name="Davies K.M."/>
            <person name="Grierson E.P."/>
            <person name="Laing W.A."/>
            <person name="Kirk R."/>
            <person name="Chen X."/>
            <person name="Wood M."/>
            <person name="Montefiori M."/>
            <person name="Brummell D.A."/>
            <person name="Schwinn K.E."/>
            <person name="Catanach A."/>
            <person name="Fullerton C."/>
            <person name="Li D."/>
            <person name="Meiyalaghan S."/>
            <person name="Nieuwenhuizen N."/>
            <person name="Read N."/>
            <person name="Prakash R."/>
            <person name="Hunter D."/>
            <person name="Zhang H."/>
            <person name="McKenzie M."/>
            <person name="Knabel M."/>
            <person name="Harris A."/>
            <person name="Allan A.C."/>
            <person name="Gleave A."/>
            <person name="Chen A."/>
            <person name="Janssen B.J."/>
            <person name="Plunkett B."/>
            <person name="Ampomah-Dwamena C."/>
            <person name="Voogd C."/>
            <person name="Leif D."/>
            <person name="Lafferty D."/>
            <person name="Souleyre E.J.F."/>
            <person name="Varkonyi-Gasic E."/>
            <person name="Gambi F."/>
            <person name="Hanley J."/>
            <person name="Yao J.L."/>
            <person name="Cheung J."/>
            <person name="David K.M."/>
            <person name="Warren B."/>
            <person name="Marsh K."/>
            <person name="Snowden K.C."/>
            <person name="Lin-Wang K."/>
            <person name="Brian L."/>
            <person name="Martinez-Sanchez M."/>
            <person name="Wang M."/>
            <person name="Ileperuma N."/>
            <person name="Macnee N."/>
            <person name="Campin R."/>
            <person name="McAtee P."/>
            <person name="Drummond R.S.M."/>
            <person name="Espley R.V."/>
            <person name="Ireland H.S."/>
            <person name="Wu R."/>
            <person name="Atkinson R.G."/>
            <person name="Karunairetnam S."/>
            <person name="Bulley S."/>
            <person name="Chunkath S."/>
            <person name="Hanley Z."/>
            <person name="Storey R."/>
            <person name="Thrimawithana A.H."/>
            <person name="Thomson S."/>
            <person name="David C."/>
            <person name="Testolin R."/>
            <person name="Huang H."/>
            <person name="Hellens R.P."/>
            <person name="Schaffer R.J."/>
        </authorList>
    </citation>
    <scope>NUCLEOTIDE SEQUENCE [LARGE SCALE GENOMIC DNA]</scope>
    <source>
        <strain evidence="3">cv. Red5</strain>
    </source>
</reference>